<organism evidence="1 2">
    <name type="scientific">Cricetulus griseus</name>
    <name type="common">Chinese hamster</name>
    <name type="synonym">Cricetulus barabensis griseus</name>
    <dbReference type="NCBI Taxonomy" id="10029"/>
    <lineage>
        <taxon>Eukaryota</taxon>
        <taxon>Metazoa</taxon>
        <taxon>Chordata</taxon>
        <taxon>Craniata</taxon>
        <taxon>Vertebrata</taxon>
        <taxon>Euteleostomi</taxon>
        <taxon>Mammalia</taxon>
        <taxon>Eutheria</taxon>
        <taxon>Euarchontoglires</taxon>
        <taxon>Glires</taxon>
        <taxon>Rodentia</taxon>
        <taxon>Myomorpha</taxon>
        <taxon>Muroidea</taxon>
        <taxon>Cricetidae</taxon>
        <taxon>Cricetinae</taxon>
        <taxon>Cricetulus</taxon>
    </lineage>
</organism>
<dbReference type="EMBL" id="JH000831">
    <property type="protein sequence ID" value="EGW11882.1"/>
    <property type="molecule type" value="Genomic_DNA"/>
</dbReference>
<dbReference type="InParanoid" id="G3HWG6"/>
<gene>
    <name evidence="1" type="ORF">I79_015323</name>
</gene>
<dbReference type="AlphaFoldDB" id="G3HWG6"/>
<proteinExistence type="predicted"/>
<accession>G3HWG6</accession>
<protein>
    <submittedName>
        <fullName evidence="1">Uncharacterized protein</fullName>
    </submittedName>
</protein>
<evidence type="ECO:0000313" key="1">
    <source>
        <dbReference type="EMBL" id="EGW11882.1"/>
    </source>
</evidence>
<name>G3HWG6_CRIGR</name>
<reference evidence="2" key="1">
    <citation type="journal article" date="2011" name="Nat. Biotechnol.">
        <title>The genomic sequence of the Chinese hamster ovary (CHO)-K1 cell line.</title>
        <authorList>
            <person name="Xu X."/>
            <person name="Nagarajan H."/>
            <person name="Lewis N.E."/>
            <person name="Pan S."/>
            <person name="Cai Z."/>
            <person name="Liu X."/>
            <person name="Chen W."/>
            <person name="Xie M."/>
            <person name="Wang W."/>
            <person name="Hammond S."/>
            <person name="Andersen M.R."/>
            <person name="Neff N."/>
            <person name="Passarelli B."/>
            <person name="Koh W."/>
            <person name="Fan H.C."/>
            <person name="Wang J."/>
            <person name="Gui Y."/>
            <person name="Lee K.H."/>
            <person name="Betenbaugh M.J."/>
            <person name="Quake S.R."/>
            <person name="Famili I."/>
            <person name="Palsson B.O."/>
            <person name="Wang J."/>
        </authorList>
    </citation>
    <scope>NUCLEOTIDE SEQUENCE [LARGE SCALE GENOMIC DNA]</scope>
    <source>
        <strain evidence="2">CHO K1 cell line</strain>
    </source>
</reference>
<dbReference type="Proteomes" id="UP000001075">
    <property type="component" value="Unassembled WGS sequence"/>
</dbReference>
<sequence>MASGLNYHTQYNGNVIQIVVLLRNTNVTRWVLPDTATTGLRTFAELTQLCPEPPGSDTATPRGK</sequence>
<evidence type="ECO:0000313" key="2">
    <source>
        <dbReference type="Proteomes" id="UP000001075"/>
    </source>
</evidence>